<evidence type="ECO:0000313" key="3">
    <source>
        <dbReference type="Proteomes" id="UP001595701"/>
    </source>
</evidence>
<comment type="similarity">
    <text evidence="1">Belongs to the cytochrome P450 family.</text>
</comment>
<comment type="caution">
    <text evidence="2">The sequence shown here is derived from an EMBL/GenBank/DDBJ whole genome shotgun (WGS) entry which is preliminary data.</text>
</comment>
<gene>
    <name evidence="2" type="ORF">ACFOZ0_24945</name>
</gene>
<dbReference type="PANTHER" id="PTHR46696:SF4">
    <property type="entry name" value="BIOTIN BIOSYNTHESIS CYTOCHROME P450"/>
    <property type="match status" value="1"/>
</dbReference>
<dbReference type="Proteomes" id="UP001595701">
    <property type="component" value="Unassembled WGS sequence"/>
</dbReference>
<organism evidence="2 3">
    <name type="scientific">Streptomyces yaanensis</name>
    <dbReference type="NCBI Taxonomy" id="1142239"/>
    <lineage>
        <taxon>Bacteria</taxon>
        <taxon>Bacillati</taxon>
        <taxon>Actinomycetota</taxon>
        <taxon>Actinomycetes</taxon>
        <taxon>Kitasatosporales</taxon>
        <taxon>Streptomycetaceae</taxon>
        <taxon>Streptomyces</taxon>
    </lineage>
</organism>
<sequence length="89" mass="9908">MGRGGRDDLITKLVQAEVDGQRMTDEEVITFSAIRVLAGHVTTTLLLGTTVRCLDENPWVVDKRRGEPDLVFQLQFAIPAGQRPVRECT</sequence>
<dbReference type="Gene3D" id="1.10.630.10">
    <property type="entry name" value="Cytochrome P450"/>
    <property type="match status" value="1"/>
</dbReference>
<dbReference type="PANTHER" id="PTHR46696">
    <property type="entry name" value="P450, PUTATIVE (EUROFUNG)-RELATED"/>
    <property type="match status" value="1"/>
</dbReference>
<keyword evidence="3" id="KW-1185">Reference proteome</keyword>
<dbReference type="RefSeq" id="WP_310775993.1">
    <property type="nucleotide sequence ID" value="NZ_JBHRWR010000017.1"/>
</dbReference>
<reference evidence="3" key="1">
    <citation type="journal article" date="2019" name="Int. J. Syst. Evol. Microbiol.">
        <title>The Global Catalogue of Microorganisms (GCM) 10K type strain sequencing project: providing services to taxonomists for standard genome sequencing and annotation.</title>
        <authorList>
            <consortium name="The Broad Institute Genomics Platform"/>
            <consortium name="The Broad Institute Genome Sequencing Center for Infectious Disease"/>
            <person name="Wu L."/>
            <person name="Ma J."/>
        </authorList>
    </citation>
    <scope>NUCLEOTIDE SEQUENCE [LARGE SCALE GENOMIC DNA]</scope>
    <source>
        <strain evidence="3">CGMCC 4.7035</strain>
    </source>
</reference>
<accession>A0ABV7SHL5</accession>
<evidence type="ECO:0000313" key="2">
    <source>
        <dbReference type="EMBL" id="MFC3576474.1"/>
    </source>
</evidence>
<dbReference type="InterPro" id="IPR036396">
    <property type="entry name" value="Cyt_P450_sf"/>
</dbReference>
<protein>
    <submittedName>
        <fullName evidence="2">Uncharacterized protein</fullName>
    </submittedName>
</protein>
<name>A0ABV7SHL5_9ACTN</name>
<dbReference type="EMBL" id="JBHRWR010000017">
    <property type="protein sequence ID" value="MFC3576474.1"/>
    <property type="molecule type" value="Genomic_DNA"/>
</dbReference>
<proteinExistence type="inferred from homology"/>
<evidence type="ECO:0000256" key="1">
    <source>
        <dbReference type="ARBA" id="ARBA00010617"/>
    </source>
</evidence>
<dbReference type="SUPFAM" id="SSF48264">
    <property type="entry name" value="Cytochrome P450"/>
    <property type="match status" value="1"/>
</dbReference>